<evidence type="ECO:0000313" key="4">
    <source>
        <dbReference type="Proteomes" id="UP000319894"/>
    </source>
</evidence>
<dbReference type="EMBL" id="QMDX01000017">
    <property type="protein sequence ID" value="TSD09160.1"/>
    <property type="molecule type" value="Genomic_DNA"/>
</dbReference>
<evidence type="ECO:0000256" key="1">
    <source>
        <dbReference type="ARBA" id="ARBA00023229"/>
    </source>
</evidence>
<dbReference type="GO" id="GO:0008299">
    <property type="term" value="P:isoprenoid biosynthetic process"/>
    <property type="evidence" value="ECO:0007669"/>
    <property type="project" value="UniProtKB-KW"/>
</dbReference>
<proteinExistence type="predicted"/>
<dbReference type="InterPro" id="IPR016039">
    <property type="entry name" value="Thiolase-like"/>
</dbReference>
<dbReference type="Pfam" id="PF22691">
    <property type="entry name" value="Thiolase_C_1"/>
    <property type="match status" value="1"/>
</dbReference>
<dbReference type="Proteomes" id="UP000319894">
    <property type="component" value="Unassembled WGS sequence"/>
</dbReference>
<gene>
    <name evidence="3" type="ORF">DP107_17055</name>
</gene>
<dbReference type="InParanoid" id="A0A554MWH1"/>
<sequence length="55" mass="5538">GHPIGATGTAQIVELTEQLRGEAGDRQVESPSVGLAHNLGGEAATTVVTVVEARS</sequence>
<keyword evidence="4" id="KW-1185">Reference proteome</keyword>
<protein>
    <submittedName>
        <fullName evidence="3">Acetyl-CoA acyltransferase</fullName>
    </submittedName>
</protein>
<feature type="domain" description="Thiolase C-terminal" evidence="2">
    <location>
        <begin position="1"/>
        <end position="51"/>
    </location>
</feature>
<feature type="non-terminal residue" evidence="3">
    <location>
        <position position="1"/>
    </location>
</feature>
<dbReference type="PANTHER" id="PTHR42870">
    <property type="entry name" value="ACETYL-COA C-ACETYLTRANSFERASE"/>
    <property type="match status" value="1"/>
</dbReference>
<evidence type="ECO:0000259" key="2">
    <source>
        <dbReference type="Pfam" id="PF22691"/>
    </source>
</evidence>
<dbReference type="PANTHER" id="PTHR42870:SF1">
    <property type="entry name" value="NON-SPECIFIC LIPID-TRANSFER PROTEIN-LIKE 2"/>
    <property type="match status" value="1"/>
</dbReference>
<organism evidence="3 4">
    <name type="scientific">Haloglomus irregulare</name>
    <dbReference type="NCBI Taxonomy" id="2234134"/>
    <lineage>
        <taxon>Archaea</taxon>
        <taxon>Methanobacteriati</taxon>
        <taxon>Methanobacteriota</taxon>
        <taxon>Stenosarchaea group</taxon>
        <taxon>Halobacteria</taxon>
        <taxon>Halobacteriales</taxon>
        <taxon>Natronomonadaceae</taxon>
        <taxon>Haloglomus</taxon>
    </lineage>
</organism>
<comment type="caution">
    <text evidence="3">The sequence shown here is derived from an EMBL/GenBank/DDBJ whole genome shotgun (WGS) entry which is preliminary data.</text>
</comment>
<keyword evidence="3" id="KW-0012">Acyltransferase</keyword>
<name>A0A554MWH1_9EURY</name>
<reference evidence="3 4" key="1">
    <citation type="submission" date="2018-06" db="EMBL/GenBank/DDBJ databases">
        <title>Natronomonas sp. F16-60 a new haloarchaeon isolated from a solar saltern of Isla Cristina, Huelva, Spain.</title>
        <authorList>
            <person name="Duran-Viseras A."/>
            <person name="Sanchez-Porro C."/>
            <person name="Ventosa A."/>
        </authorList>
    </citation>
    <scope>NUCLEOTIDE SEQUENCE [LARGE SCALE GENOMIC DNA]</scope>
    <source>
        <strain evidence="3 4">F16-60</strain>
    </source>
</reference>
<keyword evidence="1" id="KW-0414">Isoprene biosynthesis</keyword>
<dbReference type="RefSeq" id="WP_394348553.1">
    <property type="nucleotide sequence ID" value="NZ_QMDX01000017.1"/>
</dbReference>
<dbReference type="SUPFAM" id="SSF53901">
    <property type="entry name" value="Thiolase-like"/>
    <property type="match status" value="1"/>
</dbReference>
<dbReference type="Gene3D" id="3.40.47.10">
    <property type="match status" value="1"/>
</dbReference>
<keyword evidence="3" id="KW-0808">Transferase</keyword>
<accession>A0A554MWH1</accession>
<evidence type="ECO:0000313" key="3">
    <source>
        <dbReference type="EMBL" id="TSD09160.1"/>
    </source>
</evidence>
<dbReference type="InterPro" id="IPR055140">
    <property type="entry name" value="Thiolase_C_2"/>
</dbReference>
<dbReference type="GO" id="GO:0016746">
    <property type="term" value="F:acyltransferase activity"/>
    <property type="evidence" value="ECO:0007669"/>
    <property type="project" value="UniProtKB-KW"/>
</dbReference>
<dbReference type="AlphaFoldDB" id="A0A554MWH1"/>